<dbReference type="OrthoDB" id="976756at2"/>
<feature type="domain" description="Secretion system C-terminal sorting" evidence="3">
    <location>
        <begin position="290"/>
        <end position="352"/>
    </location>
</feature>
<dbReference type="RefSeq" id="WP_054727839.1">
    <property type="nucleotide sequence ID" value="NZ_CP012898.1"/>
</dbReference>
<dbReference type="InterPro" id="IPR026444">
    <property type="entry name" value="Secre_tail"/>
</dbReference>
<protein>
    <recommendedName>
        <fullName evidence="3">Secretion system C-terminal sorting domain-containing protein</fullName>
    </recommendedName>
</protein>
<dbReference type="AlphaFoldDB" id="A0A0P0CM23"/>
<feature type="signal peptide" evidence="2">
    <location>
        <begin position="1"/>
        <end position="25"/>
    </location>
</feature>
<proteinExistence type="predicted"/>
<sequence length="356" mass="38904">MKTKITFLKTMLFILAIMASINLQAQDSEALLHLQFENNLNAGGSGNYTVQVHDPNNYGSVVKYGSNSKEGSYCLDWSLFDVASTPPSPDYYFVNNNDPVDIRTTTNSSIDGSEARTVTAWVLLNSNPTNKPTLAILNLGNPAASASIDPYGRCTFQINVNPENLVLGLAGGAVNYNFSSATIVDDSWHHVAYTYPSDGTLADVKMYVDGVQVTTDGGGDNSSMKINTTEDLIYIGSKGDYKLKWWWGGAMDDVRLYDFELSGSQIASVYNGAYLNINDVAFGENELKAYPNAVEDFLHLETLNNDSLEVNIFDLTGKMVTRTGGNTINMSNLNSGLYIVKVREGNKVANLKIVKK</sequence>
<organism evidence="4 5">
    <name type="scientific">Pseudalgibacter alginicilyticus</name>
    <dbReference type="NCBI Taxonomy" id="1736674"/>
    <lineage>
        <taxon>Bacteria</taxon>
        <taxon>Pseudomonadati</taxon>
        <taxon>Bacteroidota</taxon>
        <taxon>Flavobacteriia</taxon>
        <taxon>Flavobacteriales</taxon>
        <taxon>Flavobacteriaceae</taxon>
        <taxon>Pseudalgibacter</taxon>
    </lineage>
</organism>
<dbReference type="NCBIfam" id="TIGR04183">
    <property type="entry name" value="Por_Secre_tail"/>
    <property type="match status" value="1"/>
</dbReference>
<evidence type="ECO:0000256" key="2">
    <source>
        <dbReference type="SAM" id="SignalP"/>
    </source>
</evidence>
<dbReference type="STRING" id="1736674.APS56_10420"/>
<dbReference type="GO" id="GO:0004553">
    <property type="term" value="F:hydrolase activity, hydrolyzing O-glycosyl compounds"/>
    <property type="evidence" value="ECO:0007669"/>
    <property type="project" value="UniProtKB-ARBA"/>
</dbReference>
<dbReference type="InterPro" id="IPR013320">
    <property type="entry name" value="ConA-like_dom_sf"/>
</dbReference>
<evidence type="ECO:0000259" key="3">
    <source>
        <dbReference type="Pfam" id="PF18962"/>
    </source>
</evidence>
<evidence type="ECO:0000256" key="1">
    <source>
        <dbReference type="ARBA" id="ARBA00022729"/>
    </source>
</evidence>
<dbReference type="Pfam" id="PF13385">
    <property type="entry name" value="Laminin_G_3"/>
    <property type="match status" value="1"/>
</dbReference>
<accession>A0A0P0CM23</accession>
<name>A0A0P0CM23_9FLAO</name>
<dbReference type="SUPFAM" id="SSF49899">
    <property type="entry name" value="Concanavalin A-like lectins/glucanases"/>
    <property type="match status" value="1"/>
</dbReference>
<evidence type="ECO:0000313" key="5">
    <source>
        <dbReference type="Proteomes" id="UP000057981"/>
    </source>
</evidence>
<dbReference type="Pfam" id="PF18962">
    <property type="entry name" value="Por_Secre_tail"/>
    <property type="match status" value="1"/>
</dbReference>
<feature type="chain" id="PRO_5006042693" description="Secretion system C-terminal sorting domain-containing protein" evidence="2">
    <location>
        <begin position="26"/>
        <end position="356"/>
    </location>
</feature>
<keyword evidence="1 2" id="KW-0732">Signal</keyword>
<dbReference type="GO" id="GO:0005975">
    <property type="term" value="P:carbohydrate metabolic process"/>
    <property type="evidence" value="ECO:0007669"/>
    <property type="project" value="UniProtKB-ARBA"/>
</dbReference>
<dbReference type="KEGG" id="ahz:APS56_10420"/>
<dbReference type="Proteomes" id="UP000057981">
    <property type="component" value="Chromosome"/>
</dbReference>
<dbReference type="EMBL" id="CP012898">
    <property type="protein sequence ID" value="ALJ05508.1"/>
    <property type="molecule type" value="Genomic_DNA"/>
</dbReference>
<keyword evidence="5" id="KW-1185">Reference proteome</keyword>
<evidence type="ECO:0000313" key="4">
    <source>
        <dbReference type="EMBL" id="ALJ05508.1"/>
    </source>
</evidence>
<reference evidence="4 5" key="1">
    <citation type="submission" date="2015-10" db="EMBL/GenBank/DDBJ databases">
        <authorList>
            <person name="Gilbert D.G."/>
        </authorList>
    </citation>
    <scope>NUCLEOTIDE SEQUENCE [LARGE SCALE GENOMIC DNA]</scope>
    <source>
        <strain evidence="5">HZ-22</strain>
    </source>
</reference>
<gene>
    <name evidence="4" type="ORF">APS56_10420</name>
</gene>
<dbReference type="Gene3D" id="2.60.120.200">
    <property type="match status" value="1"/>
</dbReference>